<reference evidence="2" key="1">
    <citation type="submission" date="2016-10" db="EMBL/GenBank/DDBJ databases">
        <title>Sequence of Gallionella enrichment culture.</title>
        <authorList>
            <person name="Poehlein A."/>
            <person name="Muehling M."/>
            <person name="Daniel R."/>
        </authorList>
    </citation>
    <scope>NUCLEOTIDE SEQUENCE</scope>
</reference>
<accession>A0A1J5SV85</accession>
<dbReference type="Pfam" id="PF04028">
    <property type="entry name" value="DUF374"/>
    <property type="match status" value="1"/>
</dbReference>
<dbReference type="EMBL" id="MLJW01000034">
    <property type="protein sequence ID" value="OIR07933.1"/>
    <property type="molecule type" value="Genomic_DNA"/>
</dbReference>
<feature type="domain" description="DUF374" evidence="1">
    <location>
        <begin position="68"/>
        <end position="135"/>
    </location>
</feature>
<name>A0A1J5SV85_9ZZZZ</name>
<protein>
    <recommendedName>
        <fullName evidence="1">DUF374 domain-containing protein</fullName>
    </recommendedName>
</protein>
<evidence type="ECO:0000313" key="2">
    <source>
        <dbReference type="EMBL" id="OIR07933.1"/>
    </source>
</evidence>
<evidence type="ECO:0000259" key="1">
    <source>
        <dbReference type="Pfam" id="PF04028"/>
    </source>
</evidence>
<proteinExistence type="predicted"/>
<dbReference type="CDD" id="cd07983">
    <property type="entry name" value="LPLAT_DUF374-like"/>
    <property type="match status" value="1"/>
</dbReference>
<dbReference type="InterPro" id="IPR007172">
    <property type="entry name" value="DUF374"/>
</dbReference>
<gene>
    <name evidence="2" type="ORF">GALL_97960</name>
</gene>
<sequence length="231" mass="25265">MRGLKRVLKSDQLRAALCWLGALYIRLVWLTGRWRVENAAAAEAFWAQGKPFILAFWHGRILMMPMCWRRGLPIQMLISQHRDGQIISRTVGHFGIETVVGSSSKGGSAALRSILKFLKGGTCVGITPDGPRGPRMRASEGVAQIARLAAVPVIPCSYSCRRRRLLGSWDRFLVALPFSRGVIIWGRPITVEGGAEAVDQGRLAIEAELNRISALADSLMGHAPVEPAPCS</sequence>
<dbReference type="AlphaFoldDB" id="A0A1J5SV85"/>
<comment type="caution">
    <text evidence="2">The sequence shown here is derived from an EMBL/GenBank/DDBJ whole genome shotgun (WGS) entry which is preliminary data.</text>
</comment>
<organism evidence="2">
    <name type="scientific">mine drainage metagenome</name>
    <dbReference type="NCBI Taxonomy" id="410659"/>
    <lineage>
        <taxon>unclassified sequences</taxon>
        <taxon>metagenomes</taxon>
        <taxon>ecological metagenomes</taxon>
    </lineage>
</organism>